<organism evidence="2">
    <name type="scientific">Arion vulgaris</name>
    <dbReference type="NCBI Taxonomy" id="1028688"/>
    <lineage>
        <taxon>Eukaryota</taxon>
        <taxon>Metazoa</taxon>
        <taxon>Spiralia</taxon>
        <taxon>Lophotrochozoa</taxon>
        <taxon>Mollusca</taxon>
        <taxon>Gastropoda</taxon>
        <taxon>Heterobranchia</taxon>
        <taxon>Euthyneura</taxon>
        <taxon>Panpulmonata</taxon>
        <taxon>Eupulmonata</taxon>
        <taxon>Stylommatophora</taxon>
        <taxon>Helicina</taxon>
        <taxon>Arionoidea</taxon>
        <taxon>Arionidae</taxon>
        <taxon>Arion</taxon>
    </lineage>
</organism>
<dbReference type="AlphaFoldDB" id="A0A0B6YG23"/>
<feature type="non-terminal residue" evidence="2">
    <location>
        <position position="1"/>
    </location>
</feature>
<feature type="compositionally biased region" description="Polar residues" evidence="1">
    <location>
        <begin position="78"/>
        <end position="112"/>
    </location>
</feature>
<feature type="region of interest" description="Disordered" evidence="1">
    <location>
        <begin position="1"/>
        <end position="119"/>
    </location>
</feature>
<evidence type="ECO:0000313" key="2">
    <source>
        <dbReference type="EMBL" id="CEK55183.1"/>
    </source>
</evidence>
<sequence>RISSNSENQQSNITHSFHHQHLRLQQPMFYHHTGVTSSNFHSHNHMSDEQGDDDDNDDMNKLISVDEFDDSDNEDIRSCSTSSPTHSDNGINNSFSSRPYRSNDNTSSINSGHKSRKKN</sequence>
<feature type="non-terminal residue" evidence="2">
    <location>
        <position position="119"/>
    </location>
</feature>
<dbReference type="EMBL" id="HACG01008318">
    <property type="protein sequence ID" value="CEK55183.1"/>
    <property type="molecule type" value="Transcribed_RNA"/>
</dbReference>
<protein>
    <submittedName>
        <fullName evidence="2">Uncharacterized protein</fullName>
    </submittedName>
</protein>
<accession>A0A0B6YG23</accession>
<proteinExistence type="predicted"/>
<feature type="compositionally biased region" description="Low complexity" evidence="1">
    <location>
        <begin position="1"/>
        <end position="12"/>
    </location>
</feature>
<reference evidence="2" key="1">
    <citation type="submission" date="2014-12" db="EMBL/GenBank/DDBJ databases">
        <title>Insight into the proteome of Arion vulgaris.</title>
        <authorList>
            <person name="Aradska J."/>
            <person name="Bulat T."/>
            <person name="Smidak R."/>
            <person name="Sarate P."/>
            <person name="Gangsoo J."/>
            <person name="Sialana F."/>
            <person name="Bilban M."/>
            <person name="Lubec G."/>
        </authorList>
    </citation>
    <scope>NUCLEOTIDE SEQUENCE</scope>
    <source>
        <tissue evidence="2">Skin</tissue>
    </source>
</reference>
<evidence type="ECO:0000256" key="1">
    <source>
        <dbReference type="SAM" id="MobiDB-lite"/>
    </source>
</evidence>
<name>A0A0B6YG23_9EUPU</name>
<gene>
    <name evidence="2" type="primary">ORF24563</name>
</gene>